<dbReference type="Proteomes" id="UP000759131">
    <property type="component" value="Unassembled WGS sequence"/>
</dbReference>
<dbReference type="EMBL" id="CAJPIZ010018251">
    <property type="protein sequence ID" value="CAG2116457.1"/>
    <property type="molecule type" value="Genomic_DNA"/>
</dbReference>
<keyword evidence="1" id="KW-0732">Signal</keyword>
<evidence type="ECO:0000313" key="2">
    <source>
        <dbReference type="EMBL" id="CAD7636027.1"/>
    </source>
</evidence>
<dbReference type="EMBL" id="OC872826">
    <property type="protein sequence ID" value="CAD7636027.1"/>
    <property type="molecule type" value="Genomic_DNA"/>
</dbReference>
<protein>
    <submittedName>
        <fullName evidence="2">Uncharacterized protein</fullName>
    </submittedName>
</protein>
<name>A0A7R9Q9J8_9ACAR</name>
<gene>
    <name evidence="2" type="ORF">OSB1V03_LOCUS16416</name>
</gene>
<sequence>MNRLFTLALFMLVIGSIYCQYSGGGAGAGNGQQGGGGSMRDTASKVGQAAWGVAKTAAQMTPQGQAVMQAKNAYDGAKKVYNTYQNARVGVQLISGKHRDHYHDNRHDIFDGPNSPDDHELHHYLLTNNLQDSNHRKRVHKVTIETKGYAYQTIELSRKRRDTNSTSDTTAKPVAAAVPALAAPAATAVQPVATNAVRTGRTYGNNQMNRRSYNMTRTRTWRRSNVTRTPRVNNGGYAG</sequence>
<dbReference type="AlphaFoldDB" id="A0A7R9Q9J8"/>
<reference evidence="2" key="1">
    <citation type="submission" date="2020-11" db="EMBL/GenBank/DDBJ databases">
        <authorList>
            <person name="Tran Van P."/>
        </authorList>
    </citation>
    <scope>NUCLEOTIDE SEQUENCE</scope>
</reference>
<feature type="chain" id="PRO_5036211805" evidence="1">
    <location>
        <begin position="20"/>
        <end position="239"/>
    </location>
</feature>
<accession>A0A7R9Q9J8</accession>
<dbReference type="OrthoDB" id="10544385at2759"/>
<feature type="signal peptide" evidence="1">
    <location>
        <begin position="1"/>
        <end position="19"/>
    </location>
</feature>
<keyword evidence="3" id="KW-1185">Reference proteome</keyword>
<organism evidence="2">
    <name type="scientific">Medioppia subpectinata</name>
    <dbReference type="NCBI Taxonomy" id="1979941"/>
    <lineage>
        <taxon>Eukaryota</taxon>
        <taxon>Metazoa</taxon>
        <taxon>Ecdysozoa</taxon>
        <taxon>Arthropoda</taxon>
        <taxon>Chelicerata</taxon>
        <taxon>Arachnida</taxon>
        <taxon>Acari</taxon>
        <taxon>Acariformes</taxon>
        <taxon>Sarcoptiformes</taxon>
        <taxon>Oribatida</taxon>
        <taxon>Brachypylina</taxon>
        <taxon>Oppioidea</taxon>
        <taxon>Oppiidae</taxon>
        <taxon>Medioppia</taxon>
    </lineage>
</organism>
<evidence type="ECO:0000313" key="3">
    <source>
        <dbReference type="Proteomes" id="UP000759131"/>
    </source>
</evidence>
<proteinExistence type="predicted"/>
<evidence type="ECO:0000256" key="1">
    <source>
        <dbReference type="SAM" id="SignalP"/>
    </source>
</evidence>